<evidence type="ECO:0000256" key="1">
    <source>
        <dbReference type="SAM" id="SignalP"/>
    </source>
</evidence>
<feature type="domain" description="Solute-binding protein family 3/N-terminal" evidence="2">
    <location>
        <begin position="41"/>
        <end position="253"/>
    </location>
</feature>
<organism evidence="3 4">
    <name type="scientific">Undibacterium rugosum</name>
    <dbReference type="NCBI Taxonomy" id="2762291"/>
    <lineage>
        <taxon>Bacteria</taxon>
        <taxon>Pseudomonadati</taxon>
        <taxon>Pseudomonadota</taxon>
        <taxon>Betaproteobacteria</taxon>
        <taxon>Burkholderiales</taxon>
        <taxon>Oxalobacteraceae</taxon>
        <taxon>Undibacterium</taxon>
    </lineage>
</organism>
<dbReference type="EMBL" id="JACOGG010000001">
    <property type="protein sequence ID" value="MBC3933925.1"/>
    <property type="molecule type" value="Genomic_DNA"/>
</dbReference>
<keyword evidence="1" id="KW-0732">Signal</keyword>
<feature type="signal peptide" evidence="1">
    <location>
        <begin position="1"/>
        <end position="24"/>
    </location>
</feature>
<dbReference type="SUPFAM" id="SSF53850">
    <property type="entry name" value="Periplasmic binding protein-like II"/>
    <property type="match status" value="1"/>
</dbReference>
<dbReference type="RefSeq" id="WP_186879559.1">
    <property type="nucleotide sequence ID" value="NZ_JACOGG010000001.1"/>
</dbReference>
<reference evidence="3" key="1">
    <citation type="submission" date="2020-08" db="EMBL/GenBank/DDBJ databases">
        <title>Novel species isolated from subtropical streams in China.</title>
        <authorList>
            <person name="Lu H."/>
        </authorList>
    </citation>
    <scope>NUCLEOTIDE SEQUENCE</scope>
    <source>
        <strain evidence="3">CY7W</strain>
    </source>
</reference>
<evidence type="ECO:0000259" key="2">
    <source>
        <dbReference type="Pfam" id="PF00497"/>
    </source>
</evidence>
<dbReference type="Gene3D" id="3.40.190.10">
    <property type="entry name" value="Periplasmic binding protein-like II"/>
    <property type="match status" value="2"/>
</dbReference>
<sequence>MRKPCLCLIATWAMSVMTMVQAQAQTQVQSTGNGTGQLTLVTEDYPPFNMQQHGSADISGIATDKVRQLMQRAGEKYSLRLLPWSRAYQMGQRDPDTCVFSTTRTAEREALFKWIGPLVKNNWVIFARADDTRHPKTLEELRTYTLGGYRNDAVAEYLASRSYKVDLASYDTDNPRKLLYRRFDFWATGELLGLSILKQQGLQQQIVPLFQFNQTEMYLACHPGMAQEKVDHFNQILKDMERDGSNAAIEKKYK</sequence>
<dbReference type="AlphaFoldDB" id="A0A923I014"/>
<dbReference type="Pfam" id="PF00497">
    <property type="entry name" value="SBP_bac_3"/>
    <property type="match status" value="1"/>
</dbReference>
<comment type="caution">
    <text evidence="3">The sequence shown here is derived from an EMBL/GenBank/DDBJ whole genome shotgun (WGS) entry which is preliminary data.</text>
</comment>
<name>A0A923I014_9BURK</name>
<dbReference type="InterPro" id="IPR001638">
    <property type="entry name" value="Solute-binding_3/MltF_N"/>
</dbReference>
<keyword evidence="4" id="KW-1185">Reference proteome</keyword>
<dbReference type="PANTHER" id="PTHR38834">
    <property type="entry name" value="PERIPLASMIC SUBSTRATE BINDING PROTEIN FAMILY 3"/>
    <property type="match status" value="1"/>
</dbReference>
<dbReference type="Proteomes" id="UP000612361">
    <property type="component" value="Unassembled WGS sequence"/>
</dbReference>
<feature type="chain" id="PRO_5038034498" evidence="1">
    <location>
        <begin position="25"/>
        <end position="254"/>
    </location>
</feature>
<dbReference type="PANTHER" id="PTHR38834:SF3">
    <property type="entry name" value="SOLUTE-BINDING PROTEIN FAMILY 3_N-TERMINAL DOMAIN-CONTAINING PROTEIN"/>
    <property type="match status" value="1"/>
</dbReference>
<gene>
    <name evidence="3" type="ORF">H8K47_01005</name>
</gene>
<evidence type="ECO:0000313" key="4">
    <source>
        <dbReference type="Proteomes" id="UP000612361"/>
    </source>
</evidence>
<protein>
    <submittedName>
        <fullName evidence="3">ABC transporter substrate-binding protein</fullName>
    </submittedName>
</protein>
<proteinExistence type="predicted"/>
<evidence type="ECO:0000313" key="3">
    <source>
        <dbReference type="EMBL" id="MBC3933925.1"/>
    </source>
</evidence>
<accession>A0A923I014</accession>